<dbReference type="InterPro" id="IPR025983">
    <property type="entry name" value="Cys_rich_CPCC"/>
</dbReference>
<name>A0A1C6UCQ2_9ACTN</name>
<evidence type="ECO:0000313" key="2">
    <source>
        <dbReference type="EMBL" id="SCL51797.1"/>
    </source>
</evidence>
<evidence type="ECO:0000259" key="1">
    <source>
        <dbReference type="Pfam" id="PF14206"/>
    </source>
</evidence>
<sequence length="93" mass="9915">MLQSAPAVWNASPVGDQWVPAACPCCACRTGGGTCPVCFWTDDGQGDADAEVVRGGPNGDLSLSHARLNYAVYGASHPRYQDMVRPPRPEERP</sequence>
<dbReference type="EMBL" id="FMIA01000002">
    <property type="protein sequence ID" value="SCL51797.1"/>
    <property type="molecule type" value="Genomic_DNA"/>
</dbReference>
<dbReference type="Pfam" id="PF14206">
    <property type="entry name" value="Cys_rich_CPCC"/>
    <property type="match status" value="1"/>
</dbReference>
<protein>
    <submittedName>
        <fullName evidence="2">Cysteine-rich CPCC</fullName>
    </submittedName>
</protein>
<dbReference type="Proteomes" id="UP000198937">
    <property type="component" value="Unassembled WGS sequence"/>
</dbReference>
<reference evidence="2 3" key="1">
    <citation type="submission" date="2016-06" db="EMBL/GenBank/DDBJ databases">
        <authorList>
            <person name="Kjaerup R.B."/>
            <person name="Dalgaard T.S."/>
            <person name="Juul-Madsen H.R."/>
        </authorList>
    </citation>
    <scope>NUCLEOTIDE SEQUENCE [LARGE SCALE GENOMIC DNA]</scope>
    <source>
        <strain evidence="2 3">DSM 45577</strain>
    </source>
</reference>
<gene>
    <name evidence="2" type="ORF">GA0070617_1890</name>
</gene>
<feature type="domain" description="Cysteine-rich CPCC" evidence="1">
    <location>
        <begin position="22"/>
        <end position="91"/>
    </location>
</feature>
<proteinExistence type="predicted"/>
<organism evidence="2 3">
    <name type="scientific">Micromonospora yangpuensis</name>
    <dbReference type="NCBI Taxonomy" id="683228"/>
    <lineage>
        <taxon>Bacteria</taxon>
        <taxon>Bacillati</taxon>
        <taxon>Actinomycetota</taxon>
        <taxon>Actinomycetes</taxon>
        <taxon>Micromonosporales</taxon>
        <taxon>Micromonosporaceae</taxon>
        <taxon>Micromonospora</taxon>
    </lineage>
</organism>
<dbReference type="AlphaFoldDB" id="A0A1C6UCQ2"/>
<dbReference type="STRING" id="683228.GA0070617_1890"/>
<accession>A0A1C6UCQ2</accession>
<keyword evidence="3" id="KW-1185">Reference proteome</keyword>
<evidence type="ECO:0000313" key="3">
    <source>
        <dbReference type="Proteomes" id="UP000198937"/>
    </source>
</evidence>